<evidence type="ECO:0000259" key="1">
    <source>
        <dbReference type="Pfam" id="PF13976"/>
    </source>
</evidence>
<organism evidence="2 3">
    <name type="scientific">Araneus ventricosus</name>
    <name type="common">Orbweaver spider</name>
    <name type="synonym">Epeira ventricosa</name>
    <dbReference type="NCBI Taxonomy" id="182803"/>
    <lineage>
        <taxon>Eukaryota</taxon>
        <taxon>Metazoa</taxon>
        <taxon>Ecdysozoa</taxon>
        <taxon>Arthropoda</taxon>
        <taxon>Chelicerata</taxon>
        <taxon>Arachnida</taxon>
        <taxon>Araneae</taxon>
        <taxon>Araneomorphae</taxon>
        <taxon>Entelegynae</taxon>
        <taxon>Araneoidea</taxon>
        <taxon>Araneidae</taxon>
        <taxon>Araneus</taxon>
    </lineage>
</organism>
<gene>
    <name evidence="2" type="ORF">AVEN_64540_1</name>
</gene>
<evidence type="ECO:0000313" key="3">
    <source>
        <dbReference type="Proteomes" id="UP000499080"/>
    </source>
</evidence>
<dbReference type="Pfam" id="PF13976">
    <property type="entry name" value="gag_pre-integrs"/>
    <property type="match status" value="1"/>
</dbReference>
<evidence type="ECO:0000313" key="2">
    <source>
        <dbReference type="EMBL" id="GBN26392.1"/>
    </source>
</evidence>
<keyword evidence="3" id="KW-1185">Reference proteome</keyword>
<proteinExistence type="predicted"/>
<sequence>MKGKETVHLKIGNVQIKLSNVAYAPELRKVLLSGPCFDENGASFKGSKGEINVFHSNNELLFTAILINGLYYVFPEYPCASKCNVQNSKGVNIKNVSFSAENINTWHKRLARINVDHIKTTSNLNCVKGSPKLKGNIDVCKPCKREER</sequence>
<dbReference type="EMBL" id="BGPR01007376">
    <property type="protein sequence ID" value="GBN26392.1"/>
    <property type="molecule type" value="Genomic_DNA"/>
</dbReference>
<dbReference type="InterPro" id="IPR025724">
    <property type="entry name" value="GAG-pre-integrase_dom"/>
</dbReference>
<reference evidence="2 3" key="1">
    <citation type="journal article" date="2019" name="Sci. Rep.">
        <title>Orb-weaving spider Araneus ventricosus genome elucidates the spidroin gene catalogue.</title>
        <authorList>
            <person name="Kono N."/>
            <person name="Nakamura H."/>
            <person name="Ohtoshi R."/>
            <person name="Moran D.A.P."/>
            <person name="Shinohara A."/>
            <person name="Yoshida Y."/>
            <person name="Fujiwara M."/>
            <person name="Mori M."/>
            <person name="Tomita M."/>
            <person name="Arakawa K."/>
        </authorList>
    </citation>
    <scope>NUCLEOTIDE SEQUENCE [LARGE SCALE GENOMIC DNA]</scope>
</reference>
<feature type="domain" description="GAG-pre-integrase" evidence="1">
    <location>
        <begin position="70"/>
        <end position="144"/>
    </location>
</feature>
<dbReference type="AlphaFoldDB" id="A0A4Y2MIS1"/>
<dbReference type="Proteomes" id="UP000499080">
    <property type="component" value="Unassembled WGS sequence"/>
</dbReference>
<comment type="caution">
    <text evidence="2">The sequence shown here is derived from an EMBL/GenBank/DDBJ whole genome shotgun (WGS) entry which is preliminary data.</text>
</comment>
<accession>A0A4Y2MIS1</accession>
<name>A0A4Y2MIS1_ARAVE</name>
<protein>
    <recommendedName>
        <fullName evidence="1">GAG-pre-integrase domain-containing protein</fullName>
    </recommendedName>
</protein>